<feature type="coiled-coil region" evidence="6">
    <location>
        <begin position="246"/>
        <end position="306"/>
    </location>
</feature>
<dbReference type="SMART" id="SM00184">
    <property type="entry name" value="RING"/>
    <property type="match status" value="1"/>
</dbReference>
<keyword evidence="10" id="KW-1185">Reference proteome</keyword>
<accession>A0ABD3WDM2</accession>
<dbReference type="InterPro" id="IPR047153">
    <property type="entry name" value="TRIM45/56/19-like"/>
</dbReference>
<dbReference type="Gene3D" id="3.30.40.10">
    <property type="entry name" value="Zinc/RING finger domain, C3HC4 (zinc finger)"/>
    <property type="match status" value="1"/>
</dbReference>
<dbReference type="Gene3D" id="3.30.160.60">
    <property type="entry name" value="Classic Zinc Finger"/>
    <property type="match status" value="1"/>
</dbReference>
<dbReference type="PROSITE" id="PS50089">
    <property type="entry name" value="ZF_RING_2"/>
    <property type="match status" value="1"/>
</dbReference>
<dbReference type="PROSITE" id="PS00518">
    <property type="entry name" value="ZF_RING_1"/>
    <property type="match status" value="1"/>
</dbReference>
<dbReference type="SUPFAM" id="SSF57845">
    <property type="entry name" value="B-box zinc-binding domain"/>
    <property type="match status" value="1"/>
</dbReference>
<keyword evidence="2" id="KW-0479">Metal-binding</keyword>
<dbReference type="PANTHER" id="PTHR25462">
    <property type="entry name" value="BONUS, ISOFORM C-RELATED"/>
    <property type="match status" value="1"/>
</dbReference>
<evidence type="ECO:0000259" key="7">
    <source>
        <dbReference type="PROSITE" id="PS50089"/>
    </source>
</evidence>
<feature type="domain" description="B box-type" evidence="8">
    <location>
        <begin position="102"/>
        <end position="152"/>
    </location>
</feature>
<keyword evidence="6" id="KW-0175">Coiled coil</keyword>
<dbReference type="InterPro" id="IPR027370">
    <property type="entry name" value="Znf-RING_euk"/>
</dbReference>
<evidence type="ECO:0000256" key="1">
    <source>
        <dbReference type="ARBA" id="ARBA00022553"/>
    </source>
</evidence>
<dbReference type="Proteomes" id="UP001634394">
    <property type="component" value="Unassembled WGS sequence"/>
</dbReference>
<protein>
    <submittedName>
        <fullName evidence="9">Uncharacterized protein</fullName>
    </submittedName>
</protein>
<dbReference type="SUPFAM" id="SSF57850">
    <property type="entry name" value="RING/U-box"/>
    <property type="match status" value="1"/>
</dbReference>
<dbReference type="SUPFAM" id="SSF63829">
    <property type="entry name" value="Calcium-dependent phosphotriesterase"/>
    <property type="match status" value="1"/>
</dbReference>
<dbReference type="PANTHER" id="PTHR25462:SF296">
    <property type="entry name" value="MEIOTIC P26, ISOFORM F"/>
    <property type="match status" value="1"/>
</dbReference>
<organism evidence="9 10">
    <name type="scientific">Sinanodonta woodiana</name>
    <name type="common">Chinese pond mussel</name>
    <name type="synonym">Anodonta woodiana</name>
    <dbReference type="NCBI Taxonomy" id="1069815"/>
    <lineage>
        <taxon>Eukaryota</taxon>
        <taxon>Metazoa</taxon>
        <taxon>Spiralia</taxon>
        <taxon>Lophotrochozoa</taxon>
        <taxon>Mollusca</taxon>
        <taxon>Bivalvia</taxon>
        <taxon>Autobranchia</taxon>
        <taxon>Heteroconchia</taxon>
        <taxon>Palaeoheterodonta</taxon>
        <taxon>Unionida</taxon>
        <taxon>Unionoidea</taxon>
        <taxon>Unionidae</taxon>
        <taxon>Unioninae</taxon>
        <taxon>Sinanodonta</taxon>
    </lineage>
</organism>
<evidence type="ECO:0000259" key="8">
    <source>
        <dbReference type="PROSITE" id="PS50119"/>
    </source>
</evidence>
<dbReference type="Gene3D" id="2.120.10.30">
    <property type="entry name" value="TolB, C-terminal domain"/>
    <property type="match status" value="1"/>
</dbReference>
<name>A0ABD3WDM2_SINWO</name>
<keyword evidence="3 5" id="KW-0863">Zinc-finger</keyword>
<dbReference type="Pfam" id="PF13445">
    <property type="entry name" value="zf-RING_UBOX"/>
    <property type="match status" value="1"/>
</dbReference>
<evidence type="ECO:0000256" key="6">
    <source>
        <dbReference type="SAM" id="Coils"/>
    </source>
</evidence>
<keyword evidence="1" id="KW-0597">Phosphoprotein</keyword>
<evidence type="ECO:0000313" key="9">
    <source>
        <dbReference type="EMBL" id="KAL3872030.1"/>
    </source>
</evidence>
<sequence length="674" mass="76015">MATKRPVLQSAEDKEPRCPLCLQTFNIPRKLPCMHSFCQHCLHLYISSSEEAIRKRKELTCPVCGTGTRPEDSSTSVNVKEWATWFPHDVILLSLLPASRVKPDRFCNACLTERVSKLAEGFCVVCKEALCHGCVNTHRKLKVSKTHSVISLNDMIKTPDAALKFSDITSCPKHSGETIAFYCKSHDLSCCGKCYLLNHRTCPEVTEIKKNLLSLLKETDYQNVSTTLKNLDSHIQNFSEINKANLKKVELEVVRLTREIEVMKSKITKMLDELLQEVKIEGYNTHKKEATRIQSANQQCENLKAAIRNSHLLLETVMKHGDDIQKFIITKHMDTQLSFYIDQVTKMCSKAETVAFELELDKYLISLSSQSPKNLGKLKVIPSSEDVKFERYPSQMKFEILSTALIKPSNKDEEKPWYTGGVFLTRSDRILMVDHFNCKCCLFDRSNLRDMVGSYTLSSPPWDTCAINEDEVAVSLPDQNVIQFLSINDETITPTKSIQARLRCYGLAAISKDRFIVSGYMDTEKPPCWGTLSSSGNEKSFHEFGSPRNAGSSFLVLNPKKTRVYVSLSSGSVYGFSVDGKKIFDYKSPDLAKPYGIAVDGYENVYILGYLSHKIHRLSDDGSFLQIFETGIPKYPTRILMVKVNLGRSAASKGILTSSEGIYTFDLKEALHQP</sequence>
<dbReference type="PROSITE" id="PS50119">
    <property type="entry name" value="ZF_BBOX"/>
    <property type="match status" value="1"/>
</dbReference>
<keyword evidence="4" id="KW-0862">Zinc</keyword>
<evidence type="ECO:0000256" key="3">
    <source>
        <dbReference type="ARBA" id="ARBA00022771"/>
    </source>
</evidence>
<dbReference type="EMBL" id="JBJQND010000007">
    <property type="protein sequence ID" value="KAL3872030.1"/>
    <property type="molecule type" value="Genomic_DNA"/>
</dbReference>
<evidence type="ECO:0000256" key="5">
    <source>
        <dbReference type="PROSITE-ProRule" id="PRU00024"/>
    </source>
</evidence>
<proteinExistence type="predicted"/>
<dbReference type="InterPro" id="IPR011042">
    <property type="entry name" value="6-blade_b-propeller_TolB-like"/>
</dbReference>
<dbReference type="GO" id="GO:0008270">
    <property type="term" value="F:zinc ion binding"/>
    <property type="evidence" value="ECO:0007669"/>
    <property type="project" value="UniProtKB-KW"/>
</dbReference>
<gene>
    <name evidence="9" type="ORF">ACJMK2_040000</name>
</gene>
<dbReference type="InterPro" id="IPR013083">
    <property type="entry name" value="Znf_RING/FYVE/PHD"/>
</dbReference>
<comment type="caution">
    <text evidence="9">The sequence shown here is derived from an EMBL/GenBank/DDBJ whole genome shotgun (WGS) entry which is preliminary data.</text>
</comment>
<evidence type="ECO:0000256" key="2">
    <source>
        <dbReference type="ARBA" id="ARBA00022723"/>
    </source>
</evidence>
<feature type="domain" description="RING-type" evidence="7">
    <location>
        <begin position="18"/>
        <end position="64"/>
    </location>
</feature>
<dbReference type="InterPro" id="IPR000315">
    <property type="entry name" value="Znf_B-box"/>
</dbReference>
<evidence type="ECO:0000256" key="4">
    <source>
        <dbReference type="ARBA" id="ARBA00022833"/>
    </source>
</evidence>
<evidence type="ECO:0000313" key="10">
    <source>
        <dbReference type="Proteomes" id="UP001634394"/>
    </source>
</evidence>
<dbReference type="InterPro" id="IPR001841">
    <property type="entry name" value="Znf_RING"/>
</dbReference>
<dbReference type="InterPro" id="IPR017907">
    <property type="entry name" value="Znf_RING_CS"/>
</dbReference>
<reference evidence="9 10" key="1">
    <citation type="submission" date="2024-11" db="EMBL/GenBank/DDBJ databases">
        <title>Chromosome-level genome assembly of the freshwater bivalve Anodonta woodiana.</title>
        <authorList>
            <person name="Chen X."/>
        </authorList>
    </citation>
    <scope>NUCLEOTIDE SEQUENCE [LARGE SCALE GENOMIC DNA]</scope>
    <source>
        <strain evidence="9">MN2024</strain>
        <tissue evidence="9">Gills</tissue>
    </source>
</reference>
<dbReference type="AlphaFoldDB" id="A0ABD3WDM2"/>